<dbReference type="Proteomes" id="UP000001628">
    <property type="component" value="Unassembled WGS sequence"/>
</dbReference>
<organism evidence="2 3">
    <name type="scientific">Paracoccidioides brasiliensis (strain Pb18)</name>
    <dbReference type="NCBI Taxonomy" id="502780"/>
    <lineage>
        <taxon>Eukaryota</taxon>
        <taxon>Fungi</taxon>
        <taxon>Dikarya</taxon>
        <taxon>Ascomycota</taxon>
        <taxon>Pezizomycotina</taxon>
        <taxon>Eurotiomycetes</taxon>
        <taxon>Eurotiomycetidae</taxon>
        <taxon>Onygenales</taxon>
        <taxon>Ajellomycetaceae</taxon>
        <taxon>Paracoccidioides</taxon>
    </lineage>
</organism>
<protein>
    <submittedName>
        <fullName evidence="2">Uncharacterized protein</fullName>
    </submittedName>
</protein>
<dbReference type="AlphaFoldDB" id="C1G608"/>
<accession>C1G608</accession>
<proteinExistence type="predicted"/>
<feature type="compositionally biased region" description="Low complexity" evidence="1">
    <location>
        <begin position="106"/>
        <end position="115"/>
    </location>
</feature>
<dbReference type="RefSeq" id="XP_010758056.1">
    <property type="nucleotide sequence ID" value="XM_010759754.1"/>
</dbReference>
<reference evidence="2 3" key="1">
    <citation type="journal article" date="2011" name="PLoS Genet.">
        <title>Comparative genomic analysis of human fungal pathogens causing paracoccidioidomycosis.</title>
        <authorList>
            <person name="Desjardins C.A."/>
            <person name="Champion M.D."/>
            <person name="Holder J.W."/>
            <person name="Muszewska A."/>
            <person name="Goldberg J."/>
            <person name="Bailao A.M."/>
            <person name="Brigido M.M."/>
            <person name="Ferreira M.E."/>
            <person name="Garcia A.M."/>
            <person name="Grynberg M."/>
            <person name="Gujja S."/>
            <person name="Heiman D.I."/>
            <person name="Henn M.R."/>
            <person name="Kodira C.D."/>
            <person name="Leon-Narvaez H."/>
            <person name="Longo L.V."/>
            <person name="Ma L.J."/>
            <person name="Malavazi I."/>
            <person name="Matsuo A.L."/>
            <person name="Morais F.V."/>
            <person name="Pereira M."/>
            <person name="Rodriguez-Brito S."/>
            <person name="Sakthikumar S."/>
            <person name="Salem-Izacc S.M."/>
            <person name="Sykes S.M."/>
            <person name="Teixeira M.M."/>
            <person name="Vallejo M.C."/>
            <person name="Walter M.E."/>
            <person name="Yandava C."/>
            <person name="Young S."/>
            <person name="Zeng Q."/>
            <person name="Zucker J."/>
            <person name="Felipe M.S."/>
            <person name="Goldman G.H."/>
            <person name="Haas B.J."/>
            <person name="McEwen J.G."/>
            <person name="Nino-Vega G."/>
            <person name="Puccia R."/>
            <person name="San-Blas G."/>
            <person name="Soares C.M."/>
            <person name="Birren B.W."/>
            <person name="Cuomo C.A."/>
        </authorList>
    </citation>
    <scope>NUCLEOTIDE SEQUENCE [LARGE SCALE GENOMIC DNA]</scope>
    <source>
        <strain evidence="2 3">Pb18</strain>
    </source>
</reference>
<dbReference type="KEGG" id="pbn:PADG_02613"/>
<dbReference type="EMBL" id="KN275959">
    <property type="protein sequence ID" value="EEH46515.2"/>
    <property type="molecule type" value="Genomic_DNA"/>
</dbReference>
<evidence type="ECO:0000256" key="1">
    <source>
        <dbReference type="SAM" id="MobiDB-lite"/>
    </source>
</evidence>
<evidence type="ECO:0000313" key="3">
    <source>
        <dbReference type="Proteomes" id="UP000001628"/>
    </source>
</evidence>
<feature type="region of interest" description="Disordered" evidence="1">
    <location>
        <begin position="99"/>
        <end position="118"/>
    </location>
</feature>
<name>C1G608_PARBD</name>
<keyword evidence="3" id="KW-1185">Reference proteome</keyword>
<dbReference type="HOGENOM" id="CLU_852853_0_0_1"/>
<dbReference type="VEuPathDB" id="FungiDB:PADG_02613"/>
<evidence type="ECO:0000313" key="2">
    <source>
        <dbReference type="EMBL" id="EEH46515.2"/>
    </source>
</evidence>
<gene>
    <name evidence="2" type="ORF">PADG_02613</name>
</gene>
<sequence length="326" mass="36192">MVGTAGEVCDVCILATLPTIIGLEPAPNDQHFINMGALFSTHWEIRHWVKWSQKGPMTADTEAGAIVAEIDDGIVYFLTLDNPRREQFEETAGHIMADGLQRSKRQSSSSNWNSQPMSTLKYEQYSRPEGTNLFLLYAYGMKTLLLFKKHTVTTVCSLLVKGPELKFQRLNPLRGMTLAQKQRTGNTQAAVIGSDSPGALGVEGAYSEGRLCQSAINWGLFKKVTIIFLSVPRLRGRGLSGETWSKLTQVGKQSHAAGSVLAILEFRLINLPRLRMVVDITGHARELFSPDLVLAAVAMRRVMASLFAEYHELYSLEVNSGESRRY</sequence>
<dbReference type="InParanoid" id="C1G608"/>
<dbReference type="GeneID" id="22582063"/>